<keyword evidence="5" id="KW-0067">ATP-binding</keyword>
<dbReference type="GO" id="GO:0005829">
    <property type="term" value="C:cytosol"/>
    <property type="evidence" value="ECO:0007669"/>
    <property type="project" value="InterPro"/>
</dbReference>
<dbReference type="Proteomes" id="UP000198833">
    <property type="component" value="Unassembled WGS sequence"/>
</dbReference>
<evidence type="ECO:0000256" key="2">
    <source>
        <dbReference type="ARBA" id="ARBA00012296"/>
    </source>
</evidence>
<feature type="domain" description="Diphosphomevalonate decarboxylase-like N-terminal" evidence="9">
    <location>
        <begin position="22"/>
        <end position="175"/>
    </location>
</feature>
<keyword evidence="7" id="KW-0456">Lyase</keyword>
<proteinExistence type="inferred from homology"/>
<dbReference type="InterPro" id="IPR036554">
    <property type="entry name" value="GHMP_kinase_C_sf"/>
</dbReference>
<evidence type="ECO:0000256" key="5">
    <source>
        <dbReference type="ARBA" id="ARBA00022840"/>
    </source>
</evidence>
<comment type="similarity">
    <text evidence="1">Belongs to the diphosphomevalonate decarboxylase family.</text>
</comment>
<keyword evidence="6" id="KW-0443">Lipid metabolism</keyword>
<dbReference type="FunFam" id="3.30.230.10:FF:000072">
    <property type="entry name" value="Diphosphomevalonate decarboxylase"/>
    <property type="match status" value="1"/>
</dbReference>
<dbReference type="EMBL" id="FOEN01000011">
    <property type="protein sequence ID" value="SEQ44326.1"/>
    <property type="molecule type" value="Genomic_DNA"/>
</dbReference>
<dbReference type="Pfam" id="PF18376">
    <property type="entry name" value="MDD_C"/>
    <property type="match status" value="1"/>
</dbReference>
<dbReference type="SUPFAM" id="SSF54211">
    <property type="entry name" value="Ribosomal protein S5 domain 2-like"/>
    <property type="match status" value="1"/>
</dbReference>
<dbReference type="PIRSF" id="PIRSF015950">
    <property type="entry name" value="Mev_P_decrbx"/>
    <property type="match status" value="1"/>
</dbReference>
<keyword evidence="4" id="KW-0547">Nucleotide-binding</keyword>
<evidence type="ECO:0000256" key="3">
    <source>
        <dbReference type="ARBA" id="ARBA00022516"/>
    </source>
</evidence>
<organism evidence="10 11">
    <name type="scientific">Ignavigranum ruoffiae</name>
    <dbReference type="NCBI Taxonomy" id="89093"/>
    <lineage>
        <taxon>Bacteria</taxon>
        <taxon>Bacillati</taxon>
        <taxon>Bacillota</taxon>
        <taxon>Bacilli</taxon>
        <taxon>Lactobacillales</taxon>
        <taxon>Aerococcaceae</taxon>
        <taxon>Ignavigranum</taxon>
    </lineage>
</organism>
<feature type="domain" description="Mvd1 C-terminal" evidence="8">
    <location>
        <begin position="191"/>
        <end position="325"/>
    </location>
</feature>
<evidence type="ECO:0000256" key="7">
    <source>
        <dbReference type="ARBA" id="ARBA00023239"/>
    </source>
</evidence>
<evidence type="ECO:0000256" key="1">
    <source>
        <dbReference type="ARBA" id="ARBA00008831"/>
    </source>
</evidence>
<reference evidence="10 11" key="1">
    <citation type="submission" date="2016-10" db="EMBL/GenBank/DDBJ databases">
        <authorList>
            <person name="de Groot N.N."/>
        </authorList>
    </citation>
    <scope>NUCLEOTIDE SEQUENCE [LARGE SCALE GENOMIC DNA]</scope>
    <source>
        <strain evidence="10 11">DSM 15695</strain>
    </source>
</reference>
<evidence type="ECO:0000313" key="11">
    <source>
        <dbReference type="Proteomes" id="UP000198833"/>
    </source>
</evidence>
<evidence type="ECO:0000256" key="6">
    <source>
        <dbReference type="ARBA" id="ARBA00023098"/>
    </source>
</evidence>
<dbReference type="PANTHER" id="PTHR10977">
    <property type="entry name" value="DIPHOSPHOMEVALONATE DECARBOXYLASE"/>
    <property type="match status" value="1"/>
</dbReference>
<dbReference type="InterPro" id="IPR053859">
    <property type="entry name" value="MVD-like_N"/>
</dbReference>
<keyword evidence="3" id="KW-0444">Lipid biosynthesis</keyword>
<dbReference type="Gene3D" id="3.30.230.10">
    <property type="match status" value="1"/>
</dbReference>
<dbReference type="Pfam" id="PF22700">
    <property type="entry name" value="MVD-like_N"/>
    <property type="match status" value="1"/>
</dbReference>
<dbReference type="SUPFAM" id="SSF55060">
    <property type="entry name" value="GHMP Kinase, C-terminal domain"/>
    <property type="match status" value="1"/>
</dbReference>
<dbReference type="PANTHER" id="PTHR10977:SF3">
    <property type="entry name" value="DIPHOSPHOMEVALONATE DECARBOXYLASE"/>
    <property type="match status" value="1"/>
</dbReference>
<dbReference type="InterPro" id="IPR041431">
    <property type="entry name" value="Mvd1_C"/>
</dbReference>
<dbReference type="InterPro" id="IPR020568">
    <property type="entry name" value="Ribosomal_Su5_D2-typ_SF"/>
</dbReference>
<protein>
    <recommendedName>
        <fullName evidence="2">diphosphomevalonate decarboxylase</fullName>
        <ecNumber evidence="2">4.1.1.33</ecNumber>
    </recommendedName>
</protein>
<evidence type="ECO:0000259" key="8">
    <source>
        <dbReference type="Pfam" id="PF18376"/>
    </source>
</evidence>
<dbReference type="GO" id="GO:0004163">
    <property type="term" value="F:diphosphomevalonate decarboxylase activity"/>
    <property type="evidence" value="ECO:0007669"/>
    <property type="project" value="UniProtKB-EC"/>
</dbReference>
<dbReference type="GO" id="GO:0005524">
    <property type="term" value="F:ATP binding"/>
    <property type="evidence" value="ECO:0007669"/>
    <property type="project" value="UniProtKB-KW"/>
</dbReference>
<accession>A0A1H9G2J0</accession>
<dbReference type="EC" id="4.1.1.33" evidence="2"/>
<dbReference type="Gene3D" id="3.30.70.890">
    <property type="entry name" value="GHMP kinase, C-terminal domain"/>
    <property type="match status" value="1"/>
</dbReference>
<name>A0A1H9G2J0_9LACT</name>
<dbReference type="STRING" id="89093.SAMN04488558_11110"/>
<gene>
    <name evidence="10" type="ORF">SAMN04488558_11110</name>
</gene>
<dbReference type="InterPro" id="IPR005935">
    <property type="entry name" value="Mev_decarb"/>
</dbReference>
<evidence type="ECO:0000313" key="10">
    <source>
        <dbReference type="EMBL" id="SEQ44326.1"/>
    </source>
</evidence>
<dbReference type="AlphaFoldDB" id="A0A1H9G2J0"/>
<dbReference type="InterPro" id="IPR029765">
    <property type="entry name" value="Mev_diP_decarb"/>
</dbReference>
<sequence>MVDVVKKKGVKMTAMQQVAYRAHTNIALIKYWGKRNRQLFLPMTSSLSLTLDAFYTETRVSIEPNLTQDCFILNDQVQADDETQKISHFINLFRQQSAIQDPVLIESTNHVPTAAGLASSASAFSALGLCLNDLLGLNLDTKTLSTYVRQGSGSATRSLFGGFVLWHAGQGSNTTSSYSEQIDPADWDIHMLVIAINKGSKAISSRQGMEHTVQTSPFYQLWPQEVDQDLQKMLGAIKARDFDQIGQIAEHNAMKMHATMLAAQPSFTYFQPDTVRAIQLVQGLRQEGVSCYLTMDAGPNVKVLCQSPSIPILQQRLSQYFRPDQLILAHPGPGPKKLEEI</sequence>
<dbReference type="NCBIfam" id="TIGR01240">
    <property type="entry name" value="mevDPdecarb"/>
    <property type="match status" value="1"/>
</dbReference>
<keyword evidence="11" id="KW-1185">Reference proteome</keyword>
<dbReference type="InterPro" id="IPR014721">
    <property type="entry name" value="Ribsml_uS5_D2-typ_fold_subgr"/>
</dbReference>
<dbReference type="GO" id="GO:0019287">
    <property type="term" value="P:isopentenyl diphosphate biosynthetic process, mevalonate pathway"/>
    <property type="evidence" value="ECO:0007669"/>
    <property type="project" value="InterPro"/>
</dbReference>
<evidence type="ECO:0000259" key="9">
    <source>
        <dbReference type="Pfam" id="PF22700"/>
    </source>
</evidence>
<evidence type="ECO:0000256" key="4">
    <source>
        <dbReference type="ARBA" id="ARBA00022741"/>
    </source>
</evidence>